<feature type="transmembrane region" description="Helical" evidence="7">
    <location>
        <begin position="346"/>
        <end position="364"/>
    </location>
</feature>
<dbReference type="PANTHER" id="PTHR21229">
    <property type="entry name" value="LUNG SEVEN TRANSMEMBRANE RECEPTOR"/>
    <property type="match status" value="1"/>
</dbReference>
<feature type="domain" description="GOST seven transmembrane" evidence="9">
    <location>
        <begin position="206"/>
        <end position="451"/>
    </location>
</feature>
<organism evidence="10 11">
    <name type="scientific">Stephania japonica</name>
    <dbReference type="NCBI Taxonomy" id="461633"/>
    <lineage>
        <taxon>Eukaryota</taxon>
        <taxon>Viridiplantae</taxon>
        <taxon>Streptophyta</taxon>
        <taxon>Embryophyta</taxon>
        <taxon>Tracheophyta</taxon>
        <taxon>Spermatophyta</taxon>
        <taxon>Magnoliopsida</taxon>
        <taxon>Ranunculales</taxon>
        <taxon>Menispermaceae</taxon>
        <taxon>Menispermoideae</taxon>
        <taxon>Cissampelideae</taxon>
        <taxon>Stephania</taxon>
    </lineage>
</organism>
<dbReference type="Pfam" id="PF06814">
    <property type="entry name" value="GOST_TM"/>
    <property type="match status" value="1"/>
</dbReference>
<dbReference type="InterPro" id="IPR053937">
    <property type="entry name" value="GOST_TM"/>
</dbReference>
<name>A0AAP0JC36_9MAGN</name>
<feature type="transmembrane region" description="Helical" evidence="7">
    <location>
        <begin position="424"/>
        <end position="446"/>
    </location>
</feature>
<feature type="transmembrane region" description="Helical" evidence="7">
    <location>
        <begin position="274"/>
        <end position="302"/>
    </location>
</feature>
<evidence type="ECO:0000256" key="3">
    <source>
        <dbReference type="ARBA" id="ARBA00022729"/>
    </source>
</evidence>
<feature type="transmembrane region" description="Helical" evidence="7">
    <location>
        <begin position="239"/>
        <end position="259"/>
    </location>
</feature>
<feature type="chain" id="PRO_5042988462" description="GOST seven transmembrane domain-containing protein" evidence="8">
    <location>
        <begin position="23"/>
        <end position="509"/>
    </location>
</feature>
<evidence type="ECO:0000256" key="6">
    <source>
        <dbReference type="SAM" id="MobiDB-lite"/>
    </source>
</evidence>
<reference evidence="10 11" key="1">
    <citation type="submission" date="2024-01" db="EMBL/GenBank/DDBJ databases">
        <title>Genome assemblies of Stephania.</title>
        <authorList>
            <person name="Yang L."/>
        </authorList>
    </citation>
    <scope>NUCLEOTIDE SEQUENCE [LARGE SCALE GENOMIC DNA]</scope>
    <source>
        <strain evidence="10">QJT</strain>
        <tissue evidence="10">Leaf</tissue>
    </source>
</reference>
<evidence type="ECO:0000256" key="2">
    <source>
        <dbReference type="ARBA" id="ARBA00022692"/>
    </source>
</evidence>
<feature type="region of interest" description="Disordered" evidence="6">
    <location>
        <begin position="475"/>
        <end position="509"/>
    </location>
</feature>
<evidence type="ECO:0000256" key="1">
    <source>
        <dbReference type="ARBA" id="ARBA00004141"/>
    </source>
</evidence>
<evidence type="ECO:0000256" key="5">
    <source>
        <dbReference type="ARBA" id="ARBA00023136"/>
    </source>
</evidence>
<keyword evidence="5 7" id="KW-0472">Membrane</keyword>
<comment type="subcellular location">
    <subcellularLocation>
        <location evidence="1">Membrane</location>
        <topology evidence="1">Multi-pass membrane protein</topology>
    </subcellularLocation>
</comment>
<keyword evidence="11" id="KW-1185">Reference proteome</keyword>
<protein>
    <recommendedName>
        <fullName evidence="9">GOST seven transmembrane domain-containing protein</fullName>
    </recommendedName>
</protein>
<keyword evidence="3 8" id="KW-0732">Signal</keyword>
<dbReference type="EMBL" id="JBBNAE010000004">
    <property type="protein sequence ID" value="KAK9131457.1"/>
    <property type="molecule type" value="Genomic_DNA"/>
</dbReference>
<sequence length="509" mass="57451">MASIDRYVVMSLWILCLVPIEGSVHEYNGERFVNKGNAFVVHGGSEGIYSSVPSLNESESLGSGDSFIRFEKVAFRRLKEAAQSASGLIQAIVFEVDDRDQIGGSAYGGQRAVCCTPDLAKQGFCIEGEVIRFPSKKNPNWPHVLSTSFEADEIVATMPTTSIQITETGMYNLYFIHCDPNLKELVVEGKTIWKNPNGYLPGRMAPLRNFYGFMSLAFVILGIFWFSQYARFWKEVLQLQNCITLVITLGMFEMALWYFEFAEFNKTGVRPVGITFWAVTFGTIKRTISRVIILIVSMGYGVVRPTLGGLTKKVLMLGGTFLVASEVLEIVEHVGAVNDLAGKARLFLVLPVAILDVFFILWIFTSLSTTLNKLQARRMMAKLEIYRKFTNALAVTVIVSVGWICYELYFKSRDVYNEQWRRAWIIPAFWQVLSFSLLCVICALWAPSQNSMRYSYSGDASEEFDKEETLTLIKPSQVPPSKDARNLPESKPEQDDDSFNVTLEEDKRE</sequence>
<comment type="caution">
    <text evidence="10">The sequence shown here is derived from an EMBL/GenBank/DDBJ whole genome shotgun (WGS) entry which is preliminary data.</text>
</comment>
<evidence type="ECO:0000259" key="9">
    <source>
        <dbReference type="Pfam" id="PF06814"/>
    </source>
</evidence>
<evidence type="ECO:0000313" key="11">
    <source>
        <dbReference type="Proteomes" id="UP001417504"/>
    </source>
</evidence>
<accession>A0AAP0JC36</accession>
<dbReference type="PANTHER" id="PTHR21229:SF15">
    <property type="entry name" value="LUNG SEVEN TRANSMEMBRANE RECEPTOR FAMILY PROTEIN"/>
    <property type="match status" value="1"/>
</dbReference>
<dbReference type="GO" id="GO:0016020">
    <property type="term" value="C:membrane"/>
    <property type="evidence" value="ECO:0007669"/>
    <property type="project" value="UniProtKB-SubCell"/>
</dbReference>
<evidence type="ECO:0000256" key="7">
    <source>
        <dbReference type="SAM" id="Phobius"/>
    </source>
</evidence>
<evidence type="ECO:0000256" key="8">
    <source>
        <dbReference type="SAM" id="SignalP"/>
    </source>
</evidence>
<dbReference type="AlphaFoldDB" id="A0AAP0JC36"/>
<feature type="transmembrane region" description="Helical" evidence="7">
    <location>
        <begin position="385"/>
        <end position="404"/>
    </location>
</feature>
<keyword evidence="2 7" id="KW-0812">Transmembrane</keyword>
<feature type="signal peptide" evidence="8">
    <location>
        <begin position="1"/>
        <end position="22"/>
    </location>
</feature>
<keyword evidence="4 7" id="KW-1133">Transmembrane helix</keyword>
<evidence type="ECO:0000256" key="4">
    <source>
        <dbReference type="ARBA" id="ARBA00022989"/>
    </source>
</evidence>
<feature type="transmembrane region" description="Helical" evidence="7">
    <location>
        <begin position="210"/>
        <end position="227"/>
    </location>
</feature>
<gene>
    <name evidence="10" type="ORF">Sjap_011944</name>
</gene>
<evidence type="ECO:0000313" key="10">
    <source>
        <dbReference type="EMBL" id="KAK9131457.1"/>
    </source>
</evidence>
<proteinExistence type="predicted"/>
<feature type="compositionally biased region" description="Basic and acidic residues" evidence="6">
    <location>
        <begin position="482"/>
        <end position="493"/>
    </location>
</feature>
<dbReference type="GO" id="GO:0005794">
    <property type="term" value="C:Golgi apparatus"/>
    <property type="evidence" value="ECO:0007669"/>
    <property type="project" value="TreeGrafter"/>
</dbReference>
<dbReference type="Proteomes" id="UP001417504">
    <property type="component" value="Unassembled WGS sequence"/>
</dbReference>
<dbReference type="InterPro" id="IPR009637">
    <property type="entry name" value="GPR107/GPR108-like"/>
</dbReference>